<accession>A0A2P8D123</accession>
<keyword evidence="1" id="KW-0067">ATP-binding</keyword>
<evidence type="ECO:0000259" key="2">
    <source>
        <dbReference type="PROSITE" id="PS50975"/>
    </source>
</evidence>
<proteinExistence type="predicted"/>
<protein>
    <submittedName>
        <fullName evidence="3">ATP-GRASP peptide maturase of grasp-with-spasm system</fullName>
    </submittedName>
</protein>
<dbReference type="Gene3D" id="3.30.470.20">
    <property type="entry name" value="ATP-grasp fold, B domain"/>
    <property type="match status" value="1"/>
</dbReference>
<dbReference type="GO" id="GO:0005524">
    <property type="term" value="F:ATP binding"/>
    <property type="evidence" value="ECO:0007669"/>
    <property type="project" value="UniProtKB-UniRule"/>
</dbReference>
<reference evidence="3 4" key="1">
    <citation type="submission" date="2018-03" db="EMBL/GenBank/DDBJ databases">
        <title>Genomic Encyclopedia of Type Strains, Phase III (KMG-III): the genomes of soil and plant-associated and newly described type strains.</title>
        <authorList>
            <person name="Whitman W."/>
        </authorList>
    </citation>
    <scope>NUCLEOTIDE SEQUENCE [LARGE SCALE GENOMIC DNA]</scope>
    <source>
        <strain evidence="3 4">CGMCC 1.12700</strain>
    </source>
</reference>
<keyword evidence="4" id="KW-1185">Reference proteome</keyword>
<evidence type="ECO:0000256" key="1">
    <source>
        <dbReference type="PROSITE-ProRule" id="PRU00409"/>
    </source>
</evidence>
<dbReference type="SUPFAM" id="SSF56059">
    <property type="entry name" value="Glutathione synthetase ATP-binding domain-like"/>
    <property type="match status" value="1"/>
</dbReference>
<dbReference type="RefSeq" id="WP_181358511.1">
    <property type="nucleotide sequence ID" value="NZ_PYGD01000007.1"/>
</dbReference>
<dbReference type="PANTHER" id="PTHR21621:SF0">
    <property type="entry name" value="BETA-CITRYLGLUTAMATE SYNTHASE B-RELATED"/>
    <property type="match status" value="1"/>
</dbReference>
<dbReference type="InterPro" id="IPR026455">
    <property type="entry name" value="GRASP_w_spasm"/>
</dbReference>
<sequence length="324" mass="37718">MILILSDCTDVSTDYAIEWFRYCRLPFIRLNDIDLINTVVSVEFKEGKQNIIFNLKEQIVSLDEITAVWFRRGILGFQSNFKNMSAHSQELTDQVVELINLENKTLTDFVIAKLAQKQVLNNQNSYNINKLQTLAFAQELGINIPVTAIETNRKAVDAALKRPGEQIITKPIQDIFWLNYNGRTEAQYTARLSDYEDRPENFYYSLFQECIDKKYELRIFFINNDFYCAAIFSESTDGRHDSFKEKLPRIIPYQISDKLKTQLAGLAKRCEINCGSIDMIIDKSGKHYFLEINPVGQYGMLSKHCNYNLHEKIAHYFTHEKEII</sequence>
<feature type="domain" description="ATP-grasp" evidence="2">
    <location>
        <begin position="134"/>
        <end position="318"/>
    </location>
</feature>
<name>A0A2P8D123_9BACT</name>
<keyword evidence="1" id="KW-0547">Nucleotide-binding</keyword>
<comment type="caution">
    <text evidence="3">The sequence shown here is derived from an EMBL/GenBank/DDBJ whole genome shotgun (WGS) entry which is preliminary data.</text>
</comment>
<dbReference type="AlphaFoldDB" id="A0A2P8D123"/>
<dbReference type="PROSITE" id="PS50975">
    <property type="entry name" value="ATP_GRASP"/>
    <property type="match status" value="1"/>
</dbReference>
<dbReference type="NCBIfam" id="TIGR04192">
    <property type="entry name" value="GRASP_w_spasm"/>
    <property type="match status" value="1"/>
</dbReference>
<dbReference type="EMBL" id="PYGD01000007">
    <property type="protein sequence ID" value="PSK90866.1"/>
    <property type="molecule type" value="Genomic_DNA"/>
</dbReference>
<dbReference type="GO" id="GO:0009432">
    <property type="term" value="P:SOS response"/>
    <property type="evidence" value="ECO:0007669"/>
    <property type="project" value="TreeGrafter"/>
</dbReference>
<dbReference type="GO" id="GO:0046872">
    <property type="term" value="F:metal ion binding"/>
    <property type="evidence" value="ECO:0007669"/>
    <property type="project" value="InterPro"/>
</dbReference>
<organism evidence="3 4">
    <name type="scientific">Taibaiella chishuiensis</name>
    <dbReference type="NCBI Taxonomy" id="1434707"/>
    <lineage>
        <taxon>Bacteria</taxon>
        <taxon>Pseudomonadati</taxon>
        <taxon>Bacteroidota</taxon>
        <taxon>Chitinophagia</taxon>
        <taxon>Chitinophagales</taxon>
        <taxon>Chitinophagaceae</taxon>
        <taxon>Taibaiella</taxon>
    </lineage>
</organism>
<gene>
    <name evidence="3" type="ORF">B0I18_107278</name>
</gene>
<dbReference type="GO" id="GO:0018169">
    <property type="term" value="F:ribosomal S6-glutamic acid ligase activity"/>
    <property type="evidence" value="ECO:0007669"/>
    <property type="project" value="TreeGrafter"/>
</dbReference>
<dbReference type="GO" id="GO:0005737">
    <property type="term" value="C:cytoplasm"/>
    <property type="evidence" value="ECO:0007669"/>
    <property type="project" value="TreeGrafter"/>
</dbReference>
<dbReference type="PANTHER" id="PTHR21621">
    <property type="entry name" value="RIBOSOMAL PROTEIN S6 MODIFICATION PROTEIN"/>
    <property type="match status" value="1"/>
</dbReference>
<dbReference type="Proteomes" id="UP000240572">
    <property type="component" value="Unassembled WGS sequence"/>
</dbReference>
<evidence type="ECO:0000313" key="4">
    <source>
        <dbReference type="Proteomes" id="UP000240572"/>
    </source>
</evidence>
<evidence type="ECO:0000313" key="3">
    <source>
        <dbReference type="EMBL" id="PSK90866.1"/>
    </source>
</evidence>
<dbReference type="InterPro" id="IPR011761">
    <property type="entry name" value="ATP-grasp"/>
</dbReference>